<evidence type="ECO:0000313" key="2">
    <source>
        <dbReference type="Ensembl" id="ENSBIXP00000031199.1"/>
    </source>
</evidence>
<reference evidence="3 4" key="1">
    <citation type="submission" date="2018-11" db="EMBL/GenBank/DDBJ databases">
        <title>Haplotype-resolved cattle genomes.</title>
        <authorList>
            <person name="Low W.Y."/>
            <person name="Tearle R."/>
            <person name="Bickhart D.M."/>
            <person name="Rosen B.D."/>
            <person name="Koren S."/>
            <person name="Rhie A."/>
            <person name="Hiendleder S."/>
            <person name="Phillippy A.M."/>
            <person name="Smith T.P.L."/>
            <person name="Williams J.L."/>
        </authorList>
    </citation>
    <scope>NUCLEOTIDE SEQUENCE [LARGE SCALE GENOMIC DNA]</scope>
</reference>
<evidence type="ECO:0000313" key="3">
    <source>
        <dbReference type="Proteomes" id="UP000314981"/>
    </source>
</evidence>
<protein>
    <submittedName>
        <fullName evidence="2">Uncharacterized protein</fullName>
    </submittedName>
</protein>
<proteinExistence type="predicted"/>
<dbReference type="Ensembl" id="ENSBIXT00000001831.1">
    <property type="protein sequence ID" value="ENSBIXP00000031199.1"/>
    <property type="gene ID" value="ENSBIXG00000013389.1"/>
</dbReference>
<dbReference type="Proteomes" id="UP000314981">
    <property type="component" value="Chromosome 26"/>
</dbReference>
<dbReference type="AlphaFoldDB" id="A0A4W2EGA9"/>
<keyword evidence="3" id="KW-1185">Reference proteome</keyword>
<feature type="region of interest" description="Disordered" evidence="1">
    <location>
        <begin position="26"/>
        <end position="53"/>
    </location>
</feature>
<dbReference type="GeneTree" id="ENSGT00960000192304"/>
<evidence type="ECO:0000313" key="4">
    <source>
        <dbReference type="Proteomes" id="UP000429181"/>
    </source>
</evidence>
<reference evidence="2" key="2">
    <citation type="submission" date="2025-05" db="UniProtKB">
        <authorList>
            <consortium name="Ensembl"/>
        </authorList>
    </citation>
    <scope>IDENTIFICATION</scope>
</reference>
<evidence type="ECO:0000256" key="1">
    <source>
        <dbReference type="SAM" id="MobiDB-lite"/>
    </source>
</evidence>
<name>A0A4W2EGA9_BOBOX</name>
<dbReference type="Proteomes" id="UP000429181">
    <property type="component" value="Chromosome 26"/>
</dbReference>
<organism evidence="2 3">
    <name type="scientific">Bos indicus x Bos taurus</name>
    <name type="common">Hybrid cattle</name>
    <dbReference type="NCBI Taxonomy" id="30522"/>
    <lineage>
        <taxon>Eukaryota</taxon>
        <taxon>Metazoa</taxon>
        <taxon>Chordata</taxon>
        <taxon>Craniata</taxon>
        <taxon>Vertebrata</taxon>
        <taxon>Euteleostomi</taxon>
        <taxon>Mammalia</taxon>
        <taxon>Eutheria</taxon>
        <taxon>Laurasiatheria</taxon>
        <taxon>Artiodactyla</taxon>
        <taxon>Ruminantia</taxon>
        <taxon>Pecora</taxon>
        <taxon>Bovidae</taxon>
        <taxon>Bovinae</taxon>
        <taxon>Bos</taxon>
    </lineage>
</organism>
<accession>A0A4W2EGA9</accession>
<dbReference type="Ensembl" id="ENSBIXT00005035408.1">
    <property type="protein sequence ID" value="ENSBIXP00005021496.1"/>
    <property type="gene ID" value="ENSBIXG00005024487.1"/>
</dbReference>
<sequence>QCITKSAHCHSGHMYSRECLLPDTKGHPESRLAKLSSSDTETAEEMNSSDKRHPQLDTYLKYFNVKHEARILECGLPFPPPGDLPHPGIEPGSPAMQVDALTI</sequence>